<comment type="caution">
    <text evidence="2">The sequence shown here is derived from an EMBL/GenBank/DDBJ whole genome shotgun (WGS) entry which is preliminary data.</text>
</comment>
<dbReference type="GO" id="GO:0004222">
    <property type="term" value="F:metalloendopeptidase activity"/>
    <property type="evidence" value="ECO:0007669"/>
    <property type="project" value="TreeGrafter"/>
</dbReference>
<name>A0A7K2J0I8_9ACTN</name>
<dbReference type="SUPFAM" id="SSF49373">
    <property type="entry name" value="Invasin/intimin cell-adhesion fragments"/>
    <property type="match status" value="2"/>
</dbReference>
<proteinExistence type="predicted"/>
<accession>A0A7K2J0I8</accession>
<evidence type="ECO:0000313" key="2">
    <source>
        <dbReference type="EMBL" id="MYR35597.1"/>
    </source>
</evidence>
<dbReference type="PANTHER" id="PTHR21666">
    <property type="entry name" value="PEPTIDASE-RELATED"/>
    <property type="match status" value="1"/>
</dbReference>
<dbReference type="Gene3D" id="2.70.70.10">
    <property type="entry name" value="Glucose Permease (Domain IIA)"/>
    <property type="match status" value="1"/>
</dbReference>
<dbReference type="Gene3D" id="2.60.40.10">
    <property type="entry name" value="Immunoglobulins"/>
    <property type="match status" value="2"/>
</dbReference>
<sequence>MASAALLVGSLGVAHAEPATDDATALDFPADFKAPFECGLRVTYSTYEGHDHNALDIIRADGGQDLGTPILASAPGTARLTEGPGAGLVVNIDHEGGWQTRHYHLDTRTVEDGQRVEQGQQVGTMGNTGVSSGPHLHYEQRLNGTAQEIVVDGEELAPYPFGYHEKYFTSTNGCDGEQPPVEKEETSLAYTGPEIVSNGESVELSGTLTDEGDEPVADRTVSFTLGTGDSEQVCEGTTGSDGGATCVIDTVDQPLTDDGTVPLRLDFAGDDEYEASSHETELRITLETELEYTGPASIANDTAAELSGTLIDETGAPVADQTVAFTLGAGDSEQACEGTTTADGAVTCTVEAVDQPLTDETTVPVSLTFDGDGFYLPSEASAEVLLEYVTGSAFGLSADIPVLGLPISIGPAPESGEVRTAHAEETEPSCLERLGSALVTADVLCAQVVSDTDPTAATASANVSEARIGLAGLSLIELSGVEVASTSTCEEQVGSVDMTLKVAGVPIEIGDTPDLEIDVDLGITGARLVVNEQIVEEDGSLTVNGARLTAPGGIDVVVGSATSAAHNCA</sequence>
<dbReference type="InterPro" id="IPR050570">
    <property type="entry name" value="Cell_wall_metabolism_enzyme"/>
</dbReference>
<dbReference type="EMBL" id="WWHY01000001">
    <property type="protein sequence ID" value="MYR35597.1"/>
    <property type="molecule type" value="Genomic_DNA"/>
</dbReference>
<dbReference type="SUPFAM" id="SSF51261">
    <property type="entry name" value="Duplicated hybrid motif"/>
    <property type="match status" value="1"/>
</dbReference>
<dbReference type="InterPro" id="IPR008964">
    <property type="entry name" value="Invasin/intimin_cell_adhesion"/>
</dbReference>
<dbReference type="Pfam" id="PF01551">
    <property type="entry name" value="Peptidase_M23"/>
    <property type="match status" value="1"/>
</dbReference>
<dbReference type="InterPro" id="IPR013783">
    <property type="entry name" value="Ig-like_fold"/>
</dbReference>
<reference evidence="2 3" key="1">
    <citation type="journal article" date="2019" name="Nat. Commun.">
        <title>The antimicrobial potential of Streptomyces from insect microbiomes.</title>
        <authorList>
            <person name="Chevrette M.G."/>
            <person name="Carlson C.M."/>
            <person name="Ortega H.E."/>
            <person name="Thomas C."/>
            <person name="Ananiev G.E."/>
            <person name="Barns K.J."/>
            <person name="Book A.J."/>
            <person name="Cagnazzo J."/>
            <person name="Carlos C."/>
            <person name="Flanigan W."/>
            <person name="Grubbs K.J."/>
            <person name="Horn H.A."/>
            <person name="Hoffmann F.M."/>
            <person name="Klassen J.L."/>
            <person name="Knack J.J."/>
            <person name="Lewin G.R."/>
            <person name="McDonald B.R."/>
            <person name="Muller L."/>
            <person name="Melo W.G.P."/>
            <person name="Pinto-Tomas A.A."/>
            <person name="Schmitz A."/>
            <person name="Wendt-Pienkowski E."/>
            <person name="Wildman S."/>
            <person name="Zhao M."/>
            <person name="Zhang F."/>
            <person name="Bugni T.S."/>
            <person name="Andes D.R."/>
            <person name="Pupo M.T."/>
            <person name="Currie C.R."/>
        </authorList>
    </citation>
    <scope>NUCLEOTIDE SEQUENCE [LARGE SCALE GENOMIC DNA]</scope>
    <source>
        <strain evidence="2 3">SID5840</strain>
    </source>
</reference>
<dbReference type="Proteomes" id="UP000467124">
    <property type="component" value="Unassembled WGS sequence"/>
</dbReference>
<evidence type="ECO:0000313" key="3">
    <source>
        <dbReference type="Proteomes" id="UP000467124"/>
    </source>
</evidence>
<protein>
    <submittedName>
        <fullName evidence="2">Peptidoglycan DD-metalloendopeptidase family protein</fullName>
    </submittedName>
</protein>
<dbReference type="GO" id="GO:0005975">
    <property type="term" value="P:carbohydrate metabolic process"/>
    <property type="evidence" value="ECO:0007669"/>
    <property type="project" value="UniProtKB-ARBA"/>
</dbReference>
<feature type="domain" description="M23ase beta-sheet core" evidence="1">
    <location>
        <begin position="65"/>
        <end position="147"/>
    </location>
</feature>
<organism evidence="2 3">
    <name type="scientific">Nocardiopsis alba</name>
    <dbReference type="NCBI Taxonomy" id="53437"/>
    <lineage>
        <taxon>Bacteria</taxon>
        <taxon>Bacillati</taxon>
        <taxon>Actinomycetota</taxon>
        <taxon>Actinomycetes</taxon>
        <taxon>Streptosporangiales</taxon>
        <taxon>Nocardiopsidaceae</taxon>
        <taxon>Nocardiopsis</taxon>
    </lineage>
</organism>
<dbReference type="PANTHER" id="PTHR21666:SF270">
    <property type="entry name" value="MUREIN HYDROLASE ACTIVATOR ENVC"/>
    <property type="match status" value="1"/>
</dbReference>
<dbReference type="InterPro" id="IPR011055">
    <property type="entry name" value="Dup_hybrid_motif"/>
</dbReference>
<evidence type="ECO:0000259" key="1">
    <source>
        <dbReference type="Pfam" id="PF01551"/>
    </source>
</evidence>
<dbReference type="NCBIfam" id="NF040603">
    <property type="entry name" value="choice_anch_P"/>
    <property type="match status" value="1"/>
</dbReference>
<dbReference type="CDD" id="cd12797">
    <property type="entry name" value="M23_peptidase"/>
    <property type="match status" value="1"/>
</dbReference>
<dbReference type="AlphaFoldDB" id="A0A7K2J0I8"/>
<dbReference type="InterPro" id="IPR016047">
    <property type="entry name" value="M23ase_b-sheet_dom"/>
</dbReference>
<dbReference type="RefSeq" id="WP_161112201.1">
    <property type="nucleotide sequence ID" value="NZ_WWHY01000001.1"/>
</dbReference>
<gene>
    <name evidence="2" type="ORF">GTW20_25880</name>
</gene>